<keyword evidence="3" id="KW-1185">Reference proteome</keyword>
<protein>
    <submittedName>
        <fullName evidence="2">YpoC family protein</fullName>
    </submittedName>
</protein>
<evidence type="ECO:0000313" key="2">
    <source>
        <dbReference type="EMBL" id="MFE8695696.1"/>
    </source>
</evidence>
<dbReference type="EMBL" id="JBIACJ010000002">
    <property type="protein sequence ID" value="MFE8695696.1"/>
    <property type="molecule type" value="Genomic_DNA"/>
</dbReference>
<dbReference type="RefSeq" id="WP_389216258.1">
    <property type="nucleotide sequence ID" value="NZ_JBIACJ010000002.1"/>
</dbReference>
<organism evidence="2 3">
    <name type="scientific">Cytobacillus mangrovibacter</name>
    <dbReference type="NCBI Taxonomy" id="3299024"/>
    <lineage>
        <taxon>Bacteria</taxon>
        <taxon>Bacillati</taxon>
        <taxon>Bacillota</taxon>
        <taxon>Bacilli</taxon>
        <taxon>Bacillales</taxon>
        <taxon>Bacillaceae</taxon>
        <taxon>Cytobacillus</taxon>
    </lineage>
</organism>
<name>A0ABW6JUY4_9BACI</name>
<accession>A0ABW6JUY4</accession>
<proteinExistence type="predicted"/>
<evidence type="ECO:0000259" key="1">
    <source>
        <dbReference type="Pfam" id="PF21747"/>
    </source>
</evidence>
<dbReference type="Proteomes" id="UP001601058">
    <property type="component" value="Unassembled WGS sequence"/>
</dbReference>
<gene>
    <name evidence="2" type="ORF">ACFYKT_04885</name>
</gene>
<sequence>MNEQMILSIPVELIHPFFFSTNDHLTLDKDDRQNLNPKVPFLYEAAFFSKIDALKPWQMHEQCIPLLINEWSTEKVNLEKLFTIRDYKNTLAPMKKGIGLFLQFVYWANDNPVNFQKPFTSEDLKVQPVNMGERIGFIIQRPTLYHSFAQLNELMIEMEKQYVKHMAIKKASKHKA</sequence>
<dbReference type="Pfam" id="PF21747">
    <property type="entry name" value="YpoC"/>
    <property type="match status" value="1"/>
</dbReference>
<comment type="caution">
    <text evidence="2">The sequence shown here is derived from an EMBL/GenBank/DDBJ whole genome shotgun (WGS) entry which is preliminary data.</text>
</comment>
<feature type="domain" description="YpoC-like" evidence="1">
    <location>
        <begin position="61"/>
        <end position="170"/>
    </location>
</feature>
<reference evidence="2 3" key="1">
    <citation type="submission" date="2024-08" db="EMBL/GenBank/DDBJ databases">
        <title>Two novel Cytobacillus novel species.</title>
        <authorList>
            <person name="Liu G."/>
        </authorList>
    </citation>
    <scope>NUCLEOTIDE SEQUENCE [LARGE SCALE GENOMIC DNA]</scope>
    <source>
        <strain evidence="2 3">FJAT-53684</strain>
    </source>
</reference>
<evidence type="ECO:0000313" key="3">
    <source>
        <dbReference type="Proteomes" id="UP001601058"/>
    </source>
</evidence>
<dbReference type="InterPro" id="IPR048427">
    <property type="entry name" value="YpoC"/>
</dbReference>